<reference evidence="2" key="1">
    <citation type="submission" date="2025-08" db="UniProtKB">
        <authorList>
            <consortium name="Ensembl"/>
        </authorList>
    </citation>
    <scope>IDENTIFICATION</scope>
</reference>
<feature type="compositionally biased region" description="Low complexity" evidence="1">
    <location>
        <begin position="55"/>
        <end position="69"/>
    </location>
</feature>
<keyword evidence="3" id="KW-1185">Reference proteome</keyword>
<feature type="compositionally biased region" description="Low complexity" evidence="1">
    <location>
        <begin position="86"/>
        <end position="100"/>
    </location>
</feature>
<feature type="compositionally biased region" description="Polar residues" evidence="1">
    <location>
        <begin position="202"/>
        <end position="219"/>
    </location>
</feature>
<name>A0A671RKX7_9TELE</name>
<feature type="compositionally biased region" description="Polar residues" evidence="1">
    <location>
        <begin position="451"/>
        <end position="476"/>
    </location>
</feature>
<dbReference type="Proteomes" id="UP000472260">
    <property type="component" value="Unassembled WGS sequence"/>
</dbReference>
<evidence type="ECO:0000313" key="3">
    <source>
        <dbReference type="Proteomes" id="UP000472260"/>
    </source>
</evidence>
<evidence type="ECO:0000313" key="2">
    <source>
        <dbReference type="Ensembl" id="ENSSANP00000083906.1"/>
    </source>
</evidence>
<feature type="compositionally biased region" description="Polar residues" evidence="1">
    <location>
        <begin position="34"/>
        <end position="50"/>
    </location>
</feature>
<feature type="compositionally biased region" description="Polar residues" evidence="1">
    <location>
        <begin position="492"/>
        <end position="512"/>
    </location>
</feature>
<organism evidence="2 3">
    <name type="scientific">Sinocyclocheilus anshuiensis</name>
    <dbReference type="NCBI Taxonomy" id="1608454"/>
    <lineage>
        <taxon>Eukaryota</taxon>
        <taxon>Metazoa</taxon>
        <taxon>Chordata</taxon>
        <taxon>Craniata</taxon>
        <taxon>Vertebrata</taxon>
        <taxon>Euteleostomi</taxon>
        <taxon>Actinopterygii</taxon>
        <taxon>Neopterygii</taxon>
        <taxon>Teleostei</taxon>
        <taxon>Ostariophysi</taxon>
        <taxon>Cypriniformes</taxon>
        <taxon>Cyprinidae</taxon>
        <taxon>Cyprininae</taxon>
        <taxon>Sinocyclocheilus</taxon>
    </lineage>
</organism>
<accession>A0A671RKX7</accession>
<feature type="compositionally biased region" description="Polar residues" evidence="1">
    <location>
        <begin position="382"/>
        <end position="413"/>
    </location>
</feature>
<feature type="compositionally biased region" description="Low complexity" evidence="1">
    <location>
        <begin position="259"/>
        <end position="270"/>
    </location>
</feature>
<feature type="region of interest" description="Disordered" evidence="1">
    <location>
        <begin position="34"/>
        <end position="302"/>
    </location>
</feature>
<feature type="compositionally biased region" description="Low complexity" evidence="1">
    <location>
        <begin position="285"/>
        <end position="302"/>
    </location>
</feature>
<protein>
    <submittedName>
        <fullName evidence="2">Zgc:173770</fullName>
    </submittedName>
</protein>
<feature type="region of interest" description="Disordered" evidence="1">
    <location>
        <begin position="432"/>
        <end position="536"/>
    </location>
</feature>
<proteinExistence type="predicted"/>
<feature type="compositionally biased region" description="Polar residues" evidence="1">
    <location>
        <begin position="101"/>
        <end position="123"/>
    </location>
</feature>
<feature type="compositionally biased region" description="Polar residues" evidence="1">
    <location>
        <begin position="138"/>
        <end position="170"/>
    </location>
</feature>
<feature type="region of interest" description="Disordered" evidence="1">
    <location>
        <begin position="343"/>
        <end position="415"/>
    </location>
</feature>
<feature type="compositionally biased region" description="Low complexity" evidence="1">
    <location>
        <begin position="477"/>
        <end position="491"/>
    </location>
</feature>
<evidence type="ECO:0000256" key="1">
    <source>
        <dbReference type="SAM" id="MobiDB-lite"/>
    </source>
</evidence>
<feature type="compositionally biased region" description="Polar residues" evidence="1">
    <location>
        <begin position="349"/>
        <end position="375"/>
    </location>
</feature>
<dbReference type="Ensembl" id="ENSSANT00000089183.1">
    <property type="protein sequence ID" value="ENSSANP00000083906.1"/>
    <property type="gene ID" value="ENSSANG00000041649.1"/>
</dbReference>
<dbReference type="AlphaFoldDB" id="A0A671RKX7"/>
<feature type="compositionally biased region" description="Low complexity" evidence="1">
    <location>
        <begin position="188"/>
        <end position="201"/>
    </location>
</feature>
<sequence length="536" mass="53619">SVSSKSQGVASQSTTVQASLNSGIQAGSSTPFTLLGSTAYGGSSPLQDAASQFVPGSSSPYASVSLSSPQAGPSTTVPASLNQLASTFTGSSGTQAGSSTPFTLQRSTAYGGSRQPQDSTSQFAPGPQSPYCALSPQGVDSQSTIQSSRKQFTSGYGTQSGSSKTFTLQGSIAFDGSPQPQGTASQFSPVSPSYPSVSSPSQDVASPSTMVQVSQKQLASTFTGSSGTQGGSSTPFTLQGVTAYGGSPQGATSQFSPGSKSSYASVSLSSPQAGPSTTVQGSRKQFTSTFTGSSGTQAGSSTLFTLQGSTSYGGSPQLQDTAGTFAPGSLSSYASVSLSSPQAVAGPSMVQSSRKQFTSGFRGSSGAQFGASTGFATERVNSRYSGSVQPQDTASQFAPGQSSSQKQFTSASQRRIGASTGFVSQGMSRFYSGSVKSQDPASQFAPKPQSPHASVSLSSPQAGPSTTVQASLKQLASTFTGSSGTQAGSSTPFTLQGSTAYGGSPQDSTSQFAPGPQSPYASVSLSSPQVRSISLK</sequence>
<reference evidence="2" key="2">
    <citation type="submission" date="2025-09" db="UniProtKB">
        <authorList>
            <consortium name="Ensembl"/>
        </authorList>
    </citation>
    <scope>IDENTIFICATION</scope>
</reference>
<feature type="compositionally biased region" description="Polar residues" evidence="1">
    <location>
        <begin position="271"/>
        <end position="284"/>
    </location>
</feature>
<feature type="compositionally biased region" description="Polar residues" evidence="1">
    <location>
        <begin position="519"/>
        <end position="536"/>
    </location>
</feature>
<feature type="compositionally biased region" description="Polar residues" evidence="1">
    <location>
        <begin position="249"/>
        <end position="258"/>
    </location>
</feature>
<feature type="compositionally biased region" description="Low complexity" evidence="1">
    <location>
        <begin position="220"/>
        <end position="237"/>
    </location>
</feature>
<feature type="compositionally biased region" description="Polar residues" evidence="1">
    <location>
        <begin position="178"/>
        <end position="187"/>
    </location>
</feature>
<feature type="compositionally biased region" description="Polar residues" evidence="1">
    <location>
        <begin position="70"/>
        <end position="85"/>
    </location>
</feature>